<dbReference type="InterPro" id="IPR013118">
    <property type="entry name" value="Mannitol_DH_C"/>
</dbReference>
<dbReference type="InterPro" id="IPR023198">
    <property type="entry name" value="PGP-like_dom2"/>
</dbReference>
<sequence>MIFQTKTVNAAIFDMDGTMFDTERLRMKMLKQASEMLYGKSMEDELLMDSLGLSAQSSEELAKKQYGDNYPYKEIRKKADELELEYVRINGVPVKKGLIDVLERLKKNGILLAVATSSKRSITEEYLMRSYIMNYFDIVVCGDEVKNGKPNPEIFLKAAGELNCEPSNCLIFEDSQNGLLAAADSGAMPIFVKDMKEPKQEIKDRAFKSYDSMLDFLNDLIKVTDKMPKPRLNEHFPRRFNHMKVGIHGFGAIGGGYLTQIFSHWDGYTRPAEIVGATRNSTLRELVNAFGKFNVHYENLAFDQTITNMRLIDTLDEAEMKKMYVESEIIGLSLPEAAIKQESVIIAKGLIERYRNNGKAITILVILNKINGGLYVKRNVENALKNFVTKEEAKRIISKAFFAETVVNRMVSKIHKKALLKQVGMNFRTVEGNIAKKELDIGSLFESSSEEKSIKDKKDKQNAKENNDGNKDAALVKDISKKLYNVSEITQELSRLNITLFNSEPDMLLYASKGSPILERIRQIKTVDNISEMQDVKNKLSNGTHAIIAWYSSLLGYKTIGQGMGDERVISLVKTVMKKEIKPAILKHDVELTEYVDNFITNFIKRCRYSFKDPCIRVGRDPLRKLKRGERILGTIDLAQKNDVPTPMLEFGAAAGLLYAISLINPNDKECQIIKELYDKEESIRDVLTYDGNYNGKPYPGLNEKKDADLIERIEKQFNELCGIISRCDLLIS</sequence>
<dbReference type="GO" id="GO:0016491">
    <property type="term" value="F:oxidoreductase activity"/>
    <property type="evidence" value="ECO:0007669"/>
    <property type="project" value="InterPro"/>
</dbReference>
<feature type="region of interest" description="Disordered" evidence="1">
    <location>
        <begin position="452"/>
        <end position="471"/>
    </location>
</feature>
<dbReference type="STRING" id="86416.Clopa_4439"/>
<dbReference type="InterPro" id="IPR023214">
    <property type="entry name" value="HAD_sf"/>
</dbReference>
<dbReference type="OrthoDB" id="9797743at2"/>
<name>R4KHQ6_CLOPA</name>
<proteinExistence type="predicted"/>
<dbReference type="Pfam" id="PF13419">
    <property type="entry name" value="HAD_2"/>
    <property type="match status" value="1"/>
</dbReference>
<feature type="domain" description="Mannitol dehydrogenase C-terminal" evidence="2">
    <location>
        <begin position="537"/>
        <end position="662"/>
    </location>
</feature>
<dbReference type="SUPFAM" id="SSF48179">
    <property type="entry name" value="6-phosphogluconate dehydrogenase C-terminal domain-like"/>
    <property type="match status" value="1"/>
</dbReference>
<evidence type="ECO:0000259" key="2">
    <source>
        <dbReference type="Pfam" id="PF08125"/>
    </source>
</evidence>
<dbReference type="SFLD" id="SFLDS00003">
    <property type="entry name" value="Haloacid_Dehalogenase"/>
    <property type="match status" value="1"/>
</dbReference>
<dbReference type="NCBIfam" id="TIGR01509">
    <property type="entry name" value="HAD-SF-IA-v3"/>
    <property type="match status" value="1"/>
</dbReference>
<dbReference type="eggNOG" id="COG0637">
    <property type="taxonomic scope" value="Bacteria"/>
</dbReference>
<accession>R4KHQ6</accession>
<dbReference type="EMBL" id="CP003261">
    <property type="protein sequence ID" value="AGK99150.1"/>
    <property type="molecule type" value="Genomic_DNA"/>
</dbReference>
<organism evidence="3 4">
    <name type="scientific">Clostridium pasteurianum BC1</name>
    <dbReference type="NCBI Taxonomy" id="86416"/>
    <lineage>
        <taxon>Bacteria</taxon>
        <taxon>Bacillati</taxon>
        <taxon>Bacillota</taxon>
        <taxon>Clostridia</taxon>
        <taxon>Eubacteriales</taxon>
        <taxon>Clostridiaceae</taxon>
        <taxon>Clostridium</taxon>
    </lineage>
</organism>
<evidence type="ECO:0000313" key="3">
    <source>
        <dbReference type="EMBL" id="AGK99150.1"/>
    </source>
</evidence>
<dbReference type="PANTHER" id="PTHR18901">
    <property type="entry name" value="2-DEOXYGLUCOSE-6-PHOSPHATE PHOSPHATASE 2"/>
    <property type="match status" value="1"/>
</dbReference>
<protein>
    <submittedName>
        <fullName evidence="3">Haloacid dehalogenase superfamily protein, subfamily IA, variant 3 with third motif having DD or ED</fullName>
    </submittedName>
</protein>
<dbReference type="Gene3D" id="1.10.150.240">
    <property type="entry name" value="Putative phosphatase, domain 2"/>
    <property type="match status" value="1"/>
</dbReference>
<reference evidence="3 4" key="1">
    <citation type="submission" date="2012-01" db="EMBL/GenBank/DDBJ databases">
        <title>Complete sequence of chromosome of Clostridium pasteurianum BC1.</title>
        <authorList>
            <consortium name="US DOE Joint Genome Institute"/>
            <person name="Lucas S."/>
            <person name="Han J."/>
            <person name="Lapidus A."/>
            <person name="Cheng J.-F."/>
            <person name="Goodwin L."/>
            <person name="Pitluck S."/>
            <person name="Peters L."/>
            <person name="Mikhailova N."/>
            <person name="Teshima H."/>
            <person name="Detter J.C."/>
            <person name="Han C."/>
            <person name="Tapia R."/>
            <person name="Land M."/>
            <person name="Hauser L."/>
            <person name="Kyrpides N."/>
            <person name="Ivanova N."/>
            <person name="Pagani I."/>
            <person name="Dunn J."/>
            <person name="Taghavi S."/>
            <person name="Francis A."/>
            <person name="van der Lelie D."/>
            <person name="Woyke T."/>
        </authorList>
    </citation>
    <scope>NUCLEOTIDE SEQUENCE [LARGE SCALE GENOMIC DNA]</scope>
    <source>
        <strain evidence="3 4">BC1</strain>
    </source>
</reference>
<dbReference type="InterPro" id="IPR036412">
    <property type="entry name" value="HAD-like_sf"/>
</dbReference>
<keyword evidence="4" id="KW-1185">Reference proteome</keyword>
<evidence type="ECO:0000256" key="1">
    <source>
        <dbReference type="SAM" id="MobiDB-lite"/>
    </source>
</evidence>
<dbReference type="HOGENOM" id="CLU_024616_0_0_9"/>
<dbReference type="PANTHER" id="PTHR18901:SF38">
    <property type="entry name" value="PSEUDOURIDINE-5'-PHOSPHATASE"/>
    <property type="match status" value="1"/>
</dbReference>
<dbReference type="Gene3D" id="1.10.1040.10">
    <property type="entry name" value="N-(1-d-carboxylethyl)-l-norvaline Dehydrogenase, domain 2"/>
    <property type="match status" value="1"/>
</dbReference>
<dbReference type="eggNOG" id="COG0246">
    <property type="taxonomic scope" value="Bacteria"/>
</dbReference>
<dbReference type="Pfam" id="PF08125">
    <property type="entry name" value="Mannitol_dh_C"/>
    <property type="match status" value="1"/>
</dbReference>
<dbReference type="Gene3D" id="3.40.50.1000">
    <property type="entry name" value="HAD superfamily/HAD-like"/>
    <property type="match status" value="1"/>
</dbReference>
<dbReference type="RefSeq" id="WP_015617421.1">
    <property type="nucleotide sequence ID" value="NC_021182.1"/>
</dbReference>
<dbReference type="Gene3D" id="3.40.50.720">
    <property type="entry name" value="NAD(P)-binding Rossmann-like Domain"/>
    <property type="match status" value="1"/>
</dbReference>
<gene>
    <name evidence="3" type="ORF">Clopa_4439</name>
</gene>
<dbReference type="CDD" id="cd07505">
    <property type="entry name" value="HAD_BPGM-like"/>
    <property type="match status" value="1"/>
</dbReference>
<dbReference type="SUPFAM" id="SSF56784">
    <property type="entry name" value="HAD-like"/>
    <property type="match status" value="1"/>
</dbReference>
<dbReference type="KEGG" id="cpas:Clopa_4439"/>
<dbReference type="InterPro" id="IPR013328">
    <property type="entry name" value="6PGD_dom2"/>
</dbReference>
<dbReference type="SFLD" id="SFLDG01129">
    <property type="entry name" value="C1.5:_HAD__Beta-PGM__Phosphata"/>
    <property type="match status" value="1"/>
</dbReference>
<dbReference type="InterPro" id="IPR006439">
    <property type="entry name" value="HAD-SF_hydro_IA"/>
</dbReference>
<dbReference type="AlphaFoldDB" id="R4KHQ6"/>
<dbReference type="PATRIC" id="fig|86416.3.peg.4445"/>
<dbReference type="InterPro" id="IPR041492">
    <property type="entry name" value="HAD_2"/>
</dbReference>
<dbReference type="NCBIfam" id="NF046057">
    <property type="entry name" value="bifunc_MtlD"/>
    <property type="match status" value="1"/>
</dbReference>
<evidence type="ECO:0000313" key="4">
    <source>
        <dbReference type="Proteomes" id="UP000013523"/>
    </source>
</evidence>
<dbReference type="PRINTS" id="PR00413">
    <property type="entry name" value="HADHALOGNASE"/>
</dbReference>
<dbReference type="InterPro" id="IPR008927">
    <property type="entry name" value="6-PGluconate_DH-like_C_sf"/>
</dbReference>
<dbReference type="Proteomes" id="UP000013523">
    <property type="component" value="Chromosome"/>
</dbReference>